<comment type="similarity">
    <text evidence="2">Belongs to the acyl-CoA dehydrogenase family.</text>
</comment>
<evidence type="ECO:0000256" key="4">
    <source>
        <dbReference type="ARBA" id="ARBA00022827"/>
    </source>
</evidence>
<evidence type="ECO:0000256" key="2">
    <source>
        <dbReference type="ARBA" id="ARBA00009347"/>
    </source>
</evidence>
<protein>
    <submittedName>
        <fullName evidence="8">Acyl-CoA/acyl-ACP dehydrogenase</fullName>
    </submittedName>
</protein>
<evidence type="ECO:0000256" key="5">
    <source>
        <dbReference type="ARBA" id="ARBA00023002"/>
    </source>
</evidence>
<dbReference type="Pfam" id="PF00441">
    <property type="entry name" value="Acyl-CoA_dh_1"/>
    <property type="match status" value="1"/>
</dbReference>
<dbReference type="InterPro" id="IPR037069">
    <property type="entry name" value="AcylCoA_DH/ox_N_sf"/>
</dbReference>
<keyword evidence="4" id="KW-0274">FAD</keyword>
<keyword evidence="5" id="KW-0560">Oxidoreductase</keyword>
<evidence type="ECO:0000313" key="9">
    <source>
        <dbReference type="Proteomes" id="UP001165685"/>
    </source>
</evidence>
<keyword evidence="3" id="KW-0285">Flavoprotein</keyword>
<feature type="domain" description="Acyl-CoA dehydrogenase/oxidase C-terminal" evidence="6">
    <location>
        <begin position="196"/>
        <end position="336"/>
    </location>
</feature>
<comment type="cofactor">
    <cofactor evidence="1">
        <name>FAD</name>
        <dbReference type="ChEBI" id="CHEBI:57692"/>
    </cofactor>
</comment>
<evidence type="ECO:0000256" key="1">
    <source>
        <dbReference type="ARBA" id="ARBA00001974"/>
    </source>
</evidence>
<dbReference type="InterPro" id="IPR009075">
    <property type="entry name" value="AcylCo_DH/oxidase_C"/>
</dbReference>
<evidence type="ECO:0000259" key="7">
    <source>
        <dbReference type="Pfam" id="PF02771"/>
    </source>
</evidence>
<reference evidence="8" key="1">
    <citation type="submission" date="2023-01" db="EMBL/GenBank/DDBJ databases">
        <title>Draft genome sequence of Nocardiopsis sp. LSu2-4 isolated from halophytes.</title>
        <authorList>
            <person name="Duangmal K."/>
            <person name="Chantavorakit T."/>
        </authorList>
    </citation>
    <scope>NUCLEOTIDE SEQUENCE</scope>
    <source>
        <strain evidence="8">LSu2-4</strain>
    </source>
</reference>
<dbReference type="SUPFAM" id="SSF47203">
    <property type="entry name" value="Acyl-CoA dehydrogenase C-terminal domain-like"/>
    <property type="match status" value="1"/>
</dbReference>
<dbReference type="InterPro" id="IPR013786">
    <property type="entry name" value="AcylCoA_DH/ox_N"/>
</dbReference>
<feature type="domain" description="Acyl-CoA dehydrogenase/oxidase N-terminal" evidence="7">
    <location>
        <begin position="6"/>
        <end position="84"/>
    </location>
</feature>
<dbReference type="EMBL" id="JAQFWP010000043">
    <property type="protein sequence ID" value="MDA2806897.1"/>
    <property type="molecule type" value="Genomic_DNA"/>
</dbReference>
<keyword evidence="9" id="KW-1185">Reference proteome</keyword>
<dbReference type="InterPro" id="IPR036250">
    <property type="entry name" value="AcylCo_DH-like_C"/>
</dbReference>
<dbReference type="Proteomes" id="UP001165685">
    <property type="component" value="Unassembled WGS sequence"/>
</dbReference>
<organism evidence="8 9">
    <name type="scientific">Nocardiopsis suaedae</name>
    <dbReference type="NCBI Taxonomy" id="3018444"/>
    <lineage>
        <taxon>Bacteria</taxon>
        <taxon>Bacillati</taxon>
        <taxon>Actinomycetota</taxon>
        <taxon>Actinomycetes</taxon>
        <taxon>Streptosporangiales</taxon>
        <taxon>Nocardiopsidaceae</taxon>
        <taxon>Nocardiopsis</taxon>
    </lineage>
</organism>
<dbReference type="InterPro" id="IPR009100">
    <property type="entry name" value="AcylCoA_DH/oxidase_NM_dom_sf"/>
</dbReference>
<dbReference type="RefSeq" id="WP_270679531.1">
    <property type="nucleotide sequence ID" value="NZ_JAQFWP010000043.1"/>
</dbReference>
<sequence>MHFAPTREQRLFSGTLDALLGAGVPGAAARAWSRGDRGPGGRLWNGLAEAGLFALAVPDEHGGVGLRPVELALGMVEAGRHAVPGPLVETAAAAVLLDGGVDGGTESGADGGRSAARIADGDLAVSLAVPPWAPHALDADWAGAVLVLEGGSVQAAEPVEPLESLDPARKPWRVRAAAPLPGAPGDPPLAFDLALLCCAAQALGVGERLLEATVGHVKARHQFGQAVGGFQAVRHRLADTATALRFARPLVLGAAAAFAAEAPEGGEPPPTAALRARDVSAAKAAACDAAHTAARAALQMHGAIGYTDEFPLSLWIRKAHALRRAWGSPAAHRARVLWALDRLGPHHRGAPVRTTGAAAR</sequence>
<evidence type="ECO:0000256" key="3">
    <source>
        <dbReference type="ARBA" id="ARBA00022630"/>
    </source>
</evidence>
<dbReference type="PANTHER" id="PTHR43884:SF20">
    <property type="entry name" value="ACYL-COA DEHYDROGENASE FADE28"/>
    <property type="match status" value="1"/>
</dbReference>
<accession>A0ABT4TQC6</accession>
<proteinExistence type="inferred from homology"/>
<dbReference type="Gene3D" id="1.10.540.10">
    <property type="entry name" value="Acyl-CoA dehydrogenase/oxidase, N-terminal domain"/>
    <property type="match status" value="1"/>
</dbReference>
<dbReference type="PANTHER" id="PTHR43884">
    <property type="entry name" value="ACYL-COA DEHYDROGENASE"/>
    <property type="match status" value="1"/>
</dbReference>
<comment type="caution">
    <text evidence="8">The sequence shown here is derived from an EMBL/GenBank/DDBJ whole genome shotgun (WGS) entry which is preliminary data.</text>
</comment>
<evidence type="ECO:0000313" key="8">
    <source>
        <dbReference type="EMBL" id="MDA2806897.1"/>
    </source>
</evidence>
<dbReference type="SUPFAM" id="SSF56645">
    <property type="entry name" value="Acyl-CoA dehydrogenase NM domain-like"/>
    <property type="match status" value="1"/>
</dbReference>
<dbReference type="Gene3D" id="1.20.140.10">
    <property type="entry name" value="Butyryl-CoA Dehydrogenase, subunit A, domain 3"/>
    <property type="match status" value="1"/>
</dbReference>
<name>A0ABT4TQC6_9ACTN</name>
<dbReference type="Pfam" id="PF02771">
    <property type="entry name" value="Acyl-CoA_dh_N"/>
    <property type="match status" value="1"/>
</dbReference>
<gene>
    <name evidence="8" type="ORF">O4U47_20495</name>
</gene>
<evidence type="ECO:0000259" key="6">
    <source>
        <dbReference type="Pfam" id="PF00441"/>
    </source>
</evidence>